<evidence type="ECO:0000313" key="2">
    <source>
        <dbReference type="Proteomes" id="UP001600894"/>
    </source>
</evidence>
<organism evidence="1 2">
    <name type="scientific">Enterocloster alcoholdehydrogenati</name>
    <dbReference type="NCBI Taxonomy" id="2547410"/>
    <lineage>
        <taxon>Bacteria</taxon>
        <taxon>Bacillati</taxon>
        <taxon>Bacillota</taxon>
        <taxon>Clostridia</taxon>
        <taxon>Lachnospirales</taxon>
        <taxon>Lachnospiraceae</taxon>
        <taxon>Enterocloster</taxon>
    </lineage>
</organism>
<evidence type="ECO:0000313" key="1">
    <source>
        <dbReference type="EMBL" id="GAA6268794.1"/>
    </source>
</evidence>
<accession>A0ABQ0AXN3</accession>
<comment type="caution">
    <text evidence="1">The sequence shown here is derived from an EMBL/GenBank/DDBJ whole genome shotgun (WGS) entry which is preliminary data.</text>
</comment>
<protein>
    <submittedName>
        <fullName evidence="1">Uncharacterized protein</fullName>
    </submittedName>
</protein>
<dbReference type="Proteomes" id="UP001600894">
    <property type="component" value="Unassembled WGS sequence"/>
</dbReference>
<dbReference type="InterPro" id="IPR010133">
    <property type="entry name" value="Bacteriocin_signal_seq"/>
</dbReference>
<sequence>MTYLELIAKVGTSPMDVVKMYFKGMLTEKELNNVIGGRRAGIVEDYKQQWKERTVGTASLETACTEDTAGK</sequence>
<name>A0ABQ0AXN3_9FIRM</name>
<dbReference type="NCBIfam" id="TIGR01847">
    <property type="entry name" value="bacteriocin_sig"/>
    <property type="match status" value="1"/>
</dbReference>
<dbReference type="EMBL" id="BAABXL010000001">
    <property type="protein sequence ID" value="GAA6268794.1"/>
    <property type="molecule type" value="Genomic_DNA"/>
</dbReference>
<keyword evidence="2" id="KW-1185">Reference proteome</keyword>
<dbReference type="RefSeq" id="WP_176253329.1">
    <property type="nucleotide sequence ID" value="NZ_BAABXL010000001.1"/>
</dbReference>
<gene>
    <name evidence="1" type="ORF">F130042H8_18540</name>
</gene>
<reference evidence="1 2" key="1">
    <citation type="submission" date="2024-04" db="EMBL/GenBank/DDBJ databases">
        <title>Defined microbial consortia suppress multidrug-resistant proinflammatory Enterobacteriaceae via ecological control.</title>
        <authorList>
            <person name="Furuichi M."/>
            <person name="Kawaguchi T."/>
            <person name="Pust M."/>
            <person name="Yasuma K."/>
            <person name="Plichta D."/>
            <person name="Hasegawa N."/>
            <person name="Ohya T."/>
            <person name="Bhattarai S."/>
            <person name="Sasajima S."/>
            <person name="Aoto Y."/>
            <person name="Tuganbaev T."/>
            <person name="Yaginuma M."/>
            <person name="Ueda M."/>
            <person name="Okahashi N."/>
            <person name="Amafuji K."/>
            <person name="Kiridooshi Y."/>
            <person name="Sugita K."/>
            <person name="Strazar M."/>
            <person name="Skelly A."/>
            <person name="Suda W."/>
            <person name="Hattori M."/>
            <person name="Nakamoto N."/>
            <person name="Caballero S."/>
            <person name="Norman J."/>
            <person name="Olle B."/>
            <person name="Tanoue T."/>
            <person name="Arita M."/>
            <person name="Bucci V."/>
            <person name="Atarashi K."/>
            <person name="Xavier R."/>
            <person name="Honda K."/>
        </authorList>
    </citation>
    <scope>NUCLEOTIDE SEQUENCE [LARGE SCALE GENOMIC DNA]</scope>
    <source>
        <strain evidence="2">f13</strain>
    </source>
</reference>
<proteinExistence type="predicted"/>